<dbReference type="Proteomes" id="UP000265663">
    <property type="component" value="Unassembled WGS sequence"/>
</dbReference>
<evidence type="ECO:0000256" key="3">
    <source>
        <dbReference type="ARBA" id="ARBA00023274"/>
    </source>
</evidence>
<dbReference type="PANTHER" id="PTHR10965">
    <property type="entry name" value="60S RIBOSOMAL PROTEIN L38"/>
    <property type="match status" value="1"/>
</dbReference>
<dbReference type="GO" id="GO:0006412">
    <property type="term" value="P:translation"/>
    <property type="evidence" value="ECO:0007669"/>
    <property type="project" value="InterPro"/>
</dbReference>
<accession>A0A3M7MHH3</accession>
<dbReference type="Pfam" id="PF01781">
    <property type="entry name" value="Ribosomal_L38e"/>
    <property type="match status" value="1"/>
</dbReference>
<gene>
    <name evidence="6" type="ORF">GMOD_00004786</name>
</gene>
<dbReference type="InterPro" id="IPR038464">
    <property type="entry name" value="Ribosomal_eL38_sf"/>
</dbReference>
<organism evidence="6 7">
    <name type="scientific">Pyrenophora seminiperda CCB06</name>
    <dbReference type="NCBI Taxonomy" id="1302712"/>
    <lineage>
        <taxon>Eukaryota</taxon>
        <taxon>Fungi</taxon>
        <taxon>Dikarya</taxon>
        <taxon>Ascomycota</taxon>
        <taxon>Pezizomycotina</taxon>
        <taxon>Dothideomycetes</taxon>
        <taxon>Pleosporomycetidae</taxon>
        <taxon>Pleosporales</taxon>
        <taxon>Pleosporineae</taxon>
        <taxon>Pleosporaceae</taxon>
        <taxon>Pyrenophora</taxon>
    </lineage>
</organism>
<feature type="compositionally biased region" description="Polar residues" evidence="5">
    <location>
        <begin position="10"/>
        <end position="20"/>
    </location>
</feature>
<dbReference type="InterPro" id="IPR002675">
    <property type="entry name" value="Ribosomal_eL38"/>
</dbReference>
<dbReference type="FunFam" id="3.30.720.90:FF:000001">
    <property type="entry name" value="60S ribosomal protein L38"/>
    <property type="match status" value="1"/>
</dbReference>
<keyword evidence="3 4" id="KW-0687">Ribonucleoprotein</keyword>
<evidence type="ECO:0000313" key="7">
    <source>
        <dbReference type="Proteomes" id="UP000265663"/>
    </source>
</evidence>
<evidence type="ECO:0000256" key="4">
    <source>
        <dbReference type="RuleBase" id="RU003445"/>
    </source>
</evidence>
<comment type="similarity">
    <text evidence="1 4">Belongs to the eukaryotic ribosomal protein eL38 family.</text>
</comment>
<dbReference type="EMBL" id="KE747843">
    <property type="protein sequence ID" value="RMZ73971.1"/>
    <property type="molecule type" value="Genomic_DNA"/>
</dbReference>
<dbReference type="OrthoDB" id="10250488at2759"/>
<feature type="region of interest" description="Disordered" evidence="5">
    <location>
        <begin position="136"/>
        <end position="155"/>
    </location>
</feature>
<keyword evidence="7" id="KW-1185">Reference proteome</keyword>
<evidence type="ECO:0000256" key="5">
    <source>
        <dbReference type="SAM" id="MobiDB-lite"/>
    </source>
</evidence>
<reference evidence="6 7" key="1">
    <citation type="journal article" date="2014" name="PLoS ONE">
        <title>De novo Genome Assembly of the Fungal Plant Pathogen Pyrenophora semeniperda.</title>
        <authorList>
            <person name="Soliai M.M."/>
            <person name="Meyer S.E."/>
            <person name="Udall J.A."/>
            <person name="Elzinga D.E."/>
            <person name="Hermansen R.A."/>
            <person name="Bodily P.M."/>
            <person name="Hart A.A."/>
            <person name="Coleman C.E."/>
        </authorList>
    </citation>
    <scope>NUCLEOTIDE SEQUENCE [LARGE SCALE GENOMIC DNA]</scope>
    <source>
        <strain evidence="6 7">CCB06</strain>
        <tissue evidence="6">Mycelium</tissue>
    </source>
</reference>
<dbReference type="PANTHER" id="PTHR10965:SF0">
    <property type="entry name" value="LARGE RIBOSOMAL SUBUNIT PROTEIN EL38"/>
    <property type="match status" value="1"/>
</dbReference>
<name>A0A3M7MHH3_9PLEO</name>
<protein>
    <submittedName>
        <fullName evidence="6">60s ribosomal l38</fullName>
    </submittedName>
</protein>
<keyword evidence="2 4" id="KW-0689">Ribosomal protein</keyword>
<dbReference type="GO" id="GO:0003735">
    <property type="term" value="F:structural constituent of ribosome"/>
    <property type="evidence" value="ECO:0007669"/>
    <property type="project" value="InterPro"/>
</dbReference>
<evidence type="ECO:0000256" key="1">
    <source>
        <dbReference type="ARBA" id="ARBA00007803"/>
    </source>
</evidence>
<dbReference type="AlphaFoldDB" id="A0A3M7MHH3"/>
<dbReference type="GO" id="GO:0022618">
    <property type="term" value="P:protein-RNA complex assembly"/>
    <property type="evidence" value="ECO:0007669"/>
    <property type="project" value="TreeGrafter"/>
</dbReference>
<proteinExistence type="inferred from homology"/>
<evidence type="ECO:0000256" key="2">
    <source>
        <dbReference type="ARBA" id="ARBA00022980"/>
    </source>
</evidence>
<dbReference type="Gene3D" id="3.30.720.90">
    <property type="match status" value="1"/>
</dbReference>
<evidence type="ECO:0000313" key="6">
    <source>
        <dbReference type="EMBL" id="RMZ73971.1"/>
    </source>
</evidence>
<feature type="region of interest" description="Disordered" evidence="5">
    <location>
        <begin position="1"/>
        <end position="25"/>
    </location>
</feature>
<dbReference type="GO" id="GO:0022625">
    <property type="term" value="C:cytosolic large ribosomal subunit"/>
    <property type="evidence" value="ECO:0007669"/>
    <property type="project" value="TreeGrafter"/>
</dbReference>
<sequence>MGSTLAHASRSPSAQPTVTPHATKPNLATHALSPTAVRAFKREFTTICCPATVVVSDLNFTIFPTTRHHNTVKMPSEVSDIKQFIEICRRKDAKSARIKKNKKVNNIKFKVRCSTNVYTLVLKDTDKAEKLKQSLPPGLTISDVGKKNPKGKRTA</sequence>